<dbReference type="OrthoDB" id="1721126at2759"/>
<dbReference type="CDD" id="cd02440">
    <property type="entry name" value="AdoMet_MTases"/>
    <property type="match status" value="1"/>
</dbReference>
<dbReference type="Pfam" id="PF14823">
    <property type="entry name" value="Sirohm_synth_C"/>
    <property type="match status" value="1"/>
</dbReference>
<evidence type="ECO:0000259" key="9">
    <source>
        <dbReference type="Pfam" id="PF14823"/>
    </source>
</evidence>
<dbReference type="Pfam" id="PF05971">
    <property type="entry name" value="Methyltransf_10"/>
    <property type="match status" value="1"/>
</dbReference>
<dbReference type="Gene3D" id="3.40.50.150">
    <property type="entry name" value="Vaccinia Virus protein VP39"/>
    <property type="match status" value="1"/>
</dbReference>
<keyword evidence="7" id="KW-0627">Porphyrin biosynthesis</keyword>
<keyword evidence="5" id="KW-0560">Oxidoreductase</keyword>
<dbReference type="EC" id="1.3.1.76" evidence="2"/>
<dbReference type="InterPro" id="IPR036291">
    <property type="entry name" value="NAD(P)-bd_dom_sf"/>
</dbReference>
<organism evidence="11 12">
    <name type="scientific">Glonium stellatum</name>
    <dbReference type="NCBI Taxonomy" id="574774"/>
    <lineage>
        <taxon>Eukaryota</taxon>
        <taxon>Fungi</taxon>
        <taxon>Dikarya</taxon>
        <taxon>Ascomycota</taxon>
        <taxon>Pezizomycotina</taxon>
        <taxon>Dothideomycetes</taxon>
        <taxon>Pleosporomycetidae</taxon>
        <taxon>Gloniales</taxon>
        <taxon>Gloniaceae</taxon>
        <taxon>Glonium</taxon>
    </lineage>
</organism>
<dbReference type="PANTHER" id="PTHR13393">
    <property type="entry name" value="SAM-DEPENDENT METHYLTRANSFERASE"/>
    <property type="match status" value="1"/>
</dbReference>
<evidence type="ECO:0000313" key="12">
    <source>
        <dbReference type="Proteomes" id="UP000250140"/>
    </source>
</evidence>
<dbReference type="Proteomes" id="UP000250140">
    <property type="component" value="Unassembled WGS sequence"/>
</dbReference>
<evidence type="ECO:0000256" key="4">
    <source>
        <dbReference type="ARBA" id="ARBA00022679"/>
    </source>
</evidence>
<evidence type="ECO:0000256" key="2">
    <source>
        <dbReference type="ARBA" id="ARBA00012400"/>
    </source>
</evidence>
<dbReference type="GO" id="GO:0043115">
    <property type="term" value="F:precorrin-2 dehydrogenase activity"/>
    <property type="evidence" value="ECO:0007669"/>
    <property type="project" value="UniProtKB-EC"/>
</dbReference>
<dbReference type="SUPFAM" id="SSF75615">
    <property type="entry name" value="Siroheme synthase middle domains-like"/>
    <property type="match status" value="1"/>
</dbReference>
<sequence length="547" mass="60495">MKGQYPEIQGGGSLILAWQVKNKHVLVIGGGDVAAGRIVNVLNSDAKVTVVSPREGLNDEVAFRIDQKQVNYVDRKFEPSDLDGVDMVLAAVDDSEASTQIYKLCQERRIPANIADVPPECDFYFGSVHRDGPLQIMVSTNGNGPKLANIVRRKIAAGLPENTGAAIQKVGTLRRKLRKIAPAPEEGPKRMQWMSKVCETWSLEDLCEMDEDDMEALLGYYKPGTIPKLQELRTGETPTVFDGSFDYEEDVDFKALALQDAEFAKVLDANAGYLSFYDPQAVKQLTKSLLKRDFGLCIDLPDDRLCPPVSTCYSYNYVRWIQDIIDTTNPAYTDAYDPNRYVTGLDIGTGASAIYSLLLLRTRSSWLMCGTDIDSASLAHATTNIEANDLASRMRLLQTSPSGPLIPLSALGLDRLDFTICNPPFFSSTKEMHDSLRGEGKKGRASAVCTGAEVEMVTTGGDLGFVLRMVEESRALQDKVQWYSSMFGKLSSVNVLVAKLKTVGITNWAVSCLHSGGRTRRWAVAWSWGDMRPRNVSKSRRWWSADL</sequence>
<dbReference type="EMBL" id="KV750940">
    <property type="protein sequence ID" value="OCL02508.1"/>
    <property type="molecule type" value="Genomic_DNA"/>
</dbReference>
<comment type="catalytic activity">
    <reaction evidence="8">
        <text>precorrin-2 + NAD(+) = sirohydrochlorin + NADH + 2 H(+)</text>
        <dbReference type="Rhea" id="RHEA:15613"/>
        <dbReference type="ChEBI" id="CHEBI:15378"/>
        <dbReference type="ChEBI" id="CHEBI:57540"/>
        <dbReference type="ChEBI" id="CHEBI:57945"/>
        <dbReference type="ChEBI" id="CHEBI:58351"/>
        <dbReference type="ChEBI" id="CHEBI:58827"/>
        <dbReference type="EC" id="1.3.1.76"/>
    </reaction>
</comment>
<gene>
    <name evidence="11" type="ORF">AOQ84DRAFT_304605</name>
</gene>
<feature type="domain" description="Siroheme synthase central" evidence="10">
    <location>
        <begin position="131"/>
        <end position="156"/>
    </location>
</feature>
<keyword evidence="3" id="KW-0489">Methyltransferase</keyword>
<dbReference type="SUPFAM" id="SSF51735">
    <property type="entry name" value="NAD(P)-binding Rossmann-fold domains"/>
    <property type="match status" value="1"/>
</dbReference>
<protein>
    <recommendedName>
        <fullName evidence="2">precorrin-2 dehydrogenase</fullName>
        <ecNumber evidence="2">1.3.1.76</ecNumber>
    </recommendedName>
</protein>
<dbReference type="Gene3D" id="1.10.3280.10">
    <property type="entry name" value="Siroheme synthase, domain 3"/>
    <property type="match status" value="1"/>
</dbReference>
<dbReference type="InterPro" id="IPR028281">
    <property type="entry name" value="Sirohaem_synthase_central"/>
</dbReference>
<dbReference type="AlphaFoldDB" id="A0A8E2JMF4"/>
<dbReference type="GO" id="GO:0070475">
    <property type="term" value="P:rRNA base methylation"/>
    <property type="evidence" value="ECO:0007669"/>
    <property type="project" value="TreeGrafter"/>
</dbReference>
<evidence type="ECO:0000259" key="10">
    <source>
        <dbReference type="Pfam" id="PF14824"/>
    </source>
</evidence>
<accession>A0A8E2JMF4</accession>
<dbReference type="InterPro" id="IPR028162">
    <property type="entry name" value="Met8_C"/>
</dbReference>
<evidence type="ECO:0000256" key="8">
    <source>
        <dbReference type="ARBA" id="ARBA00047561"/>
    </source>
</evidence>
<dbReference type="Pfam" id="PF14824">
    <property type="entry name" value="Sirohm_synth_M"/>
    <property type="match status" value="1"/>
</dbReference>
<evidence type="ECO:0000256" key="5">
    <source>
        <dbReference type="ARBA" id="ARBA00023002"/>
    </source>
</evidence>
<reference evidence="11 12" key="1">
    <citation type="journal article" date="2016" name="Nat. Commun.">
        <title>Ectomycorrhizal ecology is imprinted in the genome of the dominant symbiotic fungus Cenococcum geophilum.</title>
        <authorList>
            <consortium name="DOE Joint Genome Institute"/>
            <person name="Peter M."/>
            <person name="Kohler A."/>
            <person name="Ohm R.A."/>
            <person name="Kuo A."/>
            <person name="Krutzmann J."/>
            <person name="Morin E."/>
            <person name="Arend M."/>
            <person name="Barry K.W."/>
            <person name="Binder M."/>
            <person name="Choi C."/>
            <person name="Clum A."/>
            <person name="Copeland A."/>
            <person name="Grisel N."/>
            <person name="Haridas S."/>
            <person name="Kipfer T."/>
            <person name="LaButti K."/>
            <person name="Lindquist E."/>
            <person name="Lipzen A."/>
            <person name="Maire R."/>
            <person name="Meier B."/>
            <person name="Mihaltcheva S."/>
            <person name="Molinier V."/>
            <person name="Murat C."/>
            <person name="Poggeler S."/>
            <person name="Quandt C.A."/>
            <person name="Sperisen C."/>
            <person name="Tritt A."/>
            <person name="Tisserant E."/>
            <person name="Crous P.W."/>
            <person name="Henrissat B."/>
            <person name="Nehls U."/>
            <person name="Egli S."/>
            <person name="Spatafora J.W."/>
            <person name="Grigoriev I.V."/>
            <person name="Martin F.M."/>
        </authorList>
    </citation>
    <scope>NUCLEOTIDE SEQUENCE [LARGE SCALE GENOMIC DNA]</scope>
    <source>
        <strain evidence="11 12">CBS 207.34</strain>
    </source>
</reference>
<feature type="domain" description="Siroheme biosynthesis protein Met8 C-terminal" evidence="9">
    <location>
        <begin position="160"/>
        <end position="227"/>
    </location>
</feature>
<dbReference type="InterPro" id="IPR010286">
    <property type="entry name" value="METTL16/RlmF"/>
</dbReference>
<dbReference type="GO" id="GO:0008168">
    <property type="term" value="F:methyltransferase activity"/>
    <property type="evidence" value="ECO:0007669"/>
    <property type="project" value="UniProtKB-KW"/>
</dbReference>
<keyword evidence="6" id="KW-0520">NAD</keyword>
<keyword evidence="12" id="KW-1185">Reference proteome</keyword>
<evidence type="ECO:0000256" key="3">
    <source>
        <dbReference type="ARBA" id="ARBA00022603"/>
    </source>
</evidence>
<keyword evidence="4" id="KW-0808">Transferase</keyword>
<dbReference type="UniPathway" id="UPA00262">
    <property type="reaction ID" value="UER00222"/>
</dbReference>
<name>A0A8E2JMF4_9PEZI</name>
<proteinExistence type="predicted"/>
<dbReference type="GO" id="GO:0005634">
    <property type="term" value="C:nucleus"/>
    <property type="evidence" value="ECO:0007669"/>
    <property type="project" value="TreeGrafter"/>
</dbReference>
<evidence type="ECO:0000256" key="7">
    <source>
        <dbReference type="ARBA" id="ARBA00023244"/>
    </source>
</evidence>
<evidence type="ECO:0000313" key="11">
    <source>
        <dbReference type="EMBL" id="OCL02508.1"/>
    </source>
</evidence>
<dbReference type="InterPro" id="IPR029063">
    <property type="entry name" value="SAM-dependent_MTases_sf"/>
</dbReference>
<dbReference type="PANTHER" id="PTHR13393:SF0">
    <property type="entry name" value="RNA N6-ADENOSINE-METHYLTRANSFERASE METTL16"/>
    <property type="match status" value="1"/>
</dbReference>
<dbReference type="Gene3D" id="3.40.50.720">
    <property type="entry name" value="NAD(P)-binding Rossmann-like Domain"/>
    <property type="match status" value="1"/>
</dbReference>
<dbReference type="Pfam" id="PF13241">
    <property type="entry name" value="NAD_binding_7"/>
    <property type="match status" value="1"/>
</dbReference>
<dbReference type="GO" id="GO:0019354">
    <property type="term" value="P:siroheme biosynthetic process"/>
    <property type="evidence" value="ECO:0007669"/>
    <property type="project" value="UniProtKB-UniPathway"/>
</dbReference>
<dbReference type="SUPFAM" id="SSF53335">
    <property type="entry name" value="S-adenosyl-L-methionine-dependent methyltransferases"/>
    <property type="match status" value="1"/>
</dbReference>
<comment type="pathway">
    <text evidence="1">Porphyrin-containing compound metabolism; siroheme biosynthesis; sirohydrochlorin from precorrin-2: step 1/1.</text>
</comment>
<evidence type="ECO:0000256" key="6">
    <source>
        <dbReference type="ARBA" id="ARBA00023027"/>
    </source>
</evidence>
<evidence type="ECO:0000256" key="1">
    <source>
        <dbReference type="ARBA" id="ARBA00005010"/>
    </source>
</evidence>
<dbReference type="InterPro" id="IPR006367">
    <property type="entry name" value="Sirohaem_synthase_N"/>
</dbReference>
<dbReference type="NCBIfam" id="TIGR01470">
    <property type="entry name" value="cysG_Nterm"/>
    <property type="match status" value="1"/>
</dbReference>